<evidence type="ECO:0000313" key="1">
    <source>
        <dbReference type="EMBL" id="SBS74508.1"/>
    </source>
</evidence>
<organism evidence="1">
    <name type="scientific">uncultured Mycobacterium sp</name>
    <dbReference type="NCBI Taxonomy" id="171292"/>
    <lineage>
        <taxon>Bacteria</taxon>
        <taxon>Bacillati</taxon>
        <taxon>Actinomycetota</taxon>
        <taxon>Actinomycetes</taxon>
        <taxon>Mycobacteriales</taxon>
        <taxon>Mycobacteriaceae</taxon>
        <taxon>Mycobacterium</taxon>
        <taxon>environmental samples</taxon>
    </lineage>
</organism>
<reference evidence="1" key="1">
    <citation type="submission" date="2016-03" db="EMBL/GenBank/DDBJ databases">
        <authorList>
            <person name="Ploux O."/>
        </authorList>
    </citation>
    <scope>NUCLEOTIDE SEQUENCE</scope>
    <source>
        <strain evidence="1">UC10</strain>
    </source>
</reference>
<dbReference type="Pfam" id="PF02515">
    <property type="entry name" value="CoA_transf_3"/>
    <property type="match status" value="1"/>
</dbReference>
<accession>A0A1Y5PF19</accession>
<name>A0A1Y5PF19_9MYCO</name>
<sequence length="79" mass="8479">MLSMKEIAYDPALRASGTVVEVEQEERGKYLTVGSPVKFSDFTPTITGAPLLGEHTIDVLTDLGYTAGQIEGLKTAHVI</sequence>
<dbReference type="AlphaFoldDB" id="A0A1Y5PF19"/>
<gene>
    <name evidence="1" type="ORF">MHPYR_20070</name>
</gene>
<dbReference type="InterPro" id="IPR023606">
    <property type="entry name" value="CoA-Trfase_III_dom_1_sf"/>
</dbReference>
<evidence type="ECO:0008006" key="2">
    <source>
        <dbReference type="Google" id="ProtNLM"/>
    </source>
</evidence>
<dbReference type="GO" id="GO:0003824">
    <property type="term" value="F:catalytic activity"/>
    <property type="evidence" value="ECO:0007669"/>
    <property type="project" value="InterPro"/>
</dbReference>
<dbReference type="EMBL" id="FLQS01000012">
    <property type="protein sequence ID" value="SBS74508.1"/>
    <property type="molecule type" value="Genomic_DNA"/>
</dbReference>
<dbReference type="InterPro" id="IPR003673">
    <property type="entry name" value="CoA-Trfase_fam_III"/>
</dbReference>
<dbReference type="SUPFAM" id="SSF89796">
    <property type="entry name" value="CoA-transferase family III (CaiB/BaiF)"/>
    <property type="match status" value="1"/>
</dbReference>
<protein>
    <recommendedName>
        <fullName evidence="2">Formyl-CoA transferase</fullName>
    </recommendedName>
</protein>
<dbReference type="Gene3D" id="3.40.50.10540">
    <property type="entry name" value="Crotonobetainyl-coa:carnitine coa-transferase, domain 1"/>
    <property type="match status" value="1"/>
</dbReference>
<proteinExistence type="predicted"/>